<proteinExistence type="predicted"/>
<dbReference type="InterPro" id="IPR003425">
    <property type="entry name" value="CCB3/YggT"/>
</dbReference>
<dbReference type="OrthoDB" id="3216131at2"/>
<keyword evidence="1" id="KW-0812">Transmembrane</keyword>
<dbReference type="eggNOG" id="COG0762">
    <property type="taxonomic scope" value="Bacteria"/>
</dbReference>
<keyword evidence="3" id="KW-1185">Reference proteome</keyword>
<name>A0A086ZGI5_9BIFI</name>
<keyword evidence="1" id="KW-1133">Transmembrane helix</keyword>
<dbReference type="STRING" id="1437606.BBOH_0952"/>
<dbReference type="GO" id="GO:0016020">
    <property type="term" value="C:membrane"/>
    <property type="evidence" value="ECO:0007669"/>
    <property type="project" value="InterPro"/>
</dbReference>
<feature type="transmembrane region" description="Helical" evidence="1">
    <location>
        <begin position="77"/>
        <end position="97"/>
    </location>
</feature>
<reference evidence="2 3" key="1">
    <citation type="submission" date="2014-03" db="EMBL/GenBank/DDBJ databases">
        <title>Genomics of Bifidobacteria.</title>
        <authorList>
            <person name="Ventura M."/>
            <person name="Milani C."/>
            <person name="Lugli G.A."/>
        </authorList>
    </citation>
    <scope>NUCLEOTIDE SEQUENCE [LARGE SCALE GENOMIC DNA]</scope>
    <source>
        <strain evidence="2 3">DSM 22767</strain>
    </source>
</reference>
<dbReference type="AlphaFoldDB" id="A0A086ZGI5"/>
<dbReference type="EMBL" id="JGYP01000002">
    <property type="protein sequence ID" value="KFI45635.1"/>
    <property type="molecule type" value="Genomic_DNA"/>
</dbReference>
<evidence type="ECO:0000256" key="1">
    <source>
        <dbReference type="SAM" id="Phobius"/>
    </source>
</evidence>
<evidence type="ECO:0000313" key="2">
    <source>
        <dbReference type="EMBL" id="KFI45635.1"/>
    </source>
</evidence>
<dbReference type="Pfam" id="PF02325">
    <property type="entry name" value="CCB3_YggT"/>
    <property type="match status" value="1"/>
</dbReference>
<gene>
    <name evidence="2" type="ORF">BBOH_0952</name>
</gene>
<sequence length="98" mass="11457">MSLAFIFFIKLILSWAIRIYSTILLLRIIMDWVFALARNWRPGNVIMSIYNVLYSLTQPPLRWLGRYIPPLRLGSVGLDFTPIVLWFILDVIAALLVY</sequence>
<accession>A0A086ZGI5</accession>
<dbReference type="RefSeq" id="WP_033521337.1">
    <property type="nucleotide sequence ID" value="NZ_JDUS01000006.1"/>
</dbReference>
<evidence type="ECO:0000313" key="3">
    <source>
        <dbReference type="Proteomes" id="UP000029096"/>
    </source>
</evidence>
<dbReference type="Proteomes" id="UP000029096">
    <property type="component" value="Unassembled WGS sequence"/>
</dbReference>
<comment type="caution">
    <text evidence="2">The sequence shown here is derived from an EMBL/GenBank/DDBJ whole genome shotgun (WGS) entry which is preliminary data.</text>
</comment>
<feature type="transmembrane region" description="Helical" evidence="1">
    <location>
        <begin position="6"/>
        <end position="28"/>
    </location>
</feature>
<keyword evidence="1" id="KW-0472">Membrane</keyword>
<protein>
    <submittedName>
        <fullName evidence="2">Putative integral membrane protein</fullName>
    </submittedName>
</protein>
<organism evidence="2 3">
    <name type="scientific">Bifidobacterium bohemicum DSM 22767</name>
    <dbReference type="NCBI Taxonomy" id="1437606"/>
    <lineage>
        <taxon>Bacteria</taxon>
        <taxon>Bacillati</taxon>
        <taxon>Actinomycetota</taxon>
        <taxon>Actinomycetes</taxon>
        <taxon>Bifidobacteriales</taxon>
        <taxon>Bifidobacteriaceae</taxon>
        <taxon>Bifidobacterium</taxon>
    </lineage>
</organism>